<evidence type="ECO:0000256" key="1">
    <source>
        <dbReference type="ARBA" id="ARBA00004138"/>
    </source>
</evidence>
<accession>A0A6P4YHM3</accession>
<evidence type="ECO:0000256" key="7">
    <source>
        <dbReference type="SAM" id="Coils"/>
    </source>
</evidence>
<dbReference type="KEGG" id="bbel:109464023"/>
<keyword evidence="9" id="KW-1185">Reference proteome</keyword>
<feature type="compositionally biased region" description="Basic residues" evidence="8">
    <location>
        <begin position="1"/>
        <end position="16"/>
    </location>
</feature>
<evidence type="ECO:0000256" key="6">
    <source>
        <dbReference type="ARBA" id="ARBA00023273"/>
    </source>
</evidence>
<feature type="coiled-coil region" evidence="7">
    <location>
        <begin position="255"/>
        <end position="372"/>
    </location>
</feature>
<evidence type="ECO:0000256" key="4">
    <source>
        <dbReference type="ARBA" id="ARBA00023054"/>
    </source>
</evidence>
<feature type="coiled-coil region" evidence="7">
    <location>
        <begin position="48"/>
        <end position="192"/>
    </location>
</feature>
<dbReference type="Proteomes" id="UP000515135">
    <property type="component" value="Unplaced"/>
</dbReference>
<evidence type="ECO:0000313" key="9">
    <source>
        <dbReference type="Proteomes" id="UP000515135"/>
    </source>
</evidence>
<feature type="region of interest" description="Disordered" evidence="8">
    <location>
        <begin position="1"/>
        <end position="34"/>
    </location>
</feature>
<evidence type="ECO:0000256" key="5">
    <source>
        <dbReference type="ARBA" id="ARBA00023069"/>
    </source>
</evidence>
<dbReference type="PANTHER" id="PTHR31954">
    <property type="entry name" value="CILIA- AND FLAGELLA-ASSOCIATED PROTEIN 157"/>
    <property type="match status" value="1"/>
</dbReference>
<name>A0A6P4YHM3_BRABE</name>
<keyword evidence="4 7" id="KW-0175">Coiled coil</keyword>
<sequence>MPPKKKGKGKKGKKSAKGSAKGSKSGSKPASAGQQLNELSKEFFLIQIRDLENRLGRYQTKCDELDISNDEFKSQYEQMSEDKKEIVSFLKKTLEQRNDEIADLNDRLVGLQQAKDQEKDTYEQQLATLRTEFQETKDQLTSENMILGGKLASLEEFKVQKEDLMAKFAQMEDNLQHQKEDHEEQMYQLERKAVVDKDRLKKEMVMKVNQVAAEFRKVSNKQMAETTKRTIRENVSINAQLSKMSDKTLDLIAENDELRAKEKDQRQRIEMLEATEKELAKKNHSNQKIIRMLTEKAKQTEAVLAEMEVREQEVQDIDAEISLLRRQNEAMSQELQKISTELEQKCEEVSQVQEKLEEERKARGKLERLIQDAAHSLHSTLSVSLILAHSLHSTLSGPSPDDPEWEELSALREKRDGMLEQLLTLLNSAASLGLGPATGTFGKTTSEAWRTKSTGFLPAMGMGLTKGSVTLGPVSGAVDTVAHYRLGDLGLVPRQKDTISSVGQKVGGLSKTTRLAPIRASRPKSVGVQTFSTPKAMFFADQLLKSGKPADKATMGGALTSTS</sequence>
<dbReference type="PANTHER" id="PTHR31954:SF1">
    <property type="entry name" value="CILIA- AND FLAGELLA-ASSOCIATED PROTEIN 157"/>
    <property type="match status" value="1"/>
</dbReference>
<comment type="similarity">
    <text evidence="2">Belongs to the CFAP157 family.</text>
</comment>
<organism evidence="9 10">
    <name type="scientific">Branchiostoma belcheri</name>
    <name type="common">Amphioxus</name>
    <dbReference type="NCBI Taxonomy" id="7741"/>
    <lineage>
        <taxon>Eukaryota</taxon>
        <taxon>Metazoa</taxon>
        <taxon>Chordata</taxon>
        <taxon>Cephalochordata</taxon>
        <taxon>Leptocardii</taxon>
        <taxon>Amphioxiformes</taxon>
        <taxon>Branchiostomatidae</taxon>
        <taxon>Branchiostoma</taxon>
    </lineage>
</organism>
<dbReference type="InterPro" id="IPR038844">
    <property type="entry name" value="CFAP157"/>
</dbReference>
<evidence type="ECO:0000256" key="2">
    <source>
        <dbReference type="ARBA" id="ARBA00010841"/>
    </source>
</evidence>
<dbReference type="RefSeq" id="XP_019616501.1">
    <property type="nucleotide sequence ID" value="XM_019760942.1"/>
</dbReference>
<feature type="compositionally biased region" description="Low complexity" evidence="8">
    <location>
        <begin position="17"/>
        <end position="33"/>
    </location>
</feature>
<keyword evidence="5" id="KW-0969">Cilium</keyword>
<comment type="subcellular location">
    <subcellularLocation>
        <location evidence="1">Cell projection</location>
        <location evidence="1">Cilium</location>
    </subcellularLocation>
</comment>
<dbReference type="GO" id="GO:0008017">
    <property type="term" value="F:microtubule binding"/>
    <property type="evidence" value="ECO:0007669"/>
    <property type="project" value="TreeGrafter"/>
</dbReference>
<protein>
    <recommendedName>
        <fullName evidence="3">Cilia- and flagella-associated protein 157</fullName>
    </recommendedName>
</protein>
<evidence type="ECO:0000256" key="8">
    <source>
        <dbReference type="SAM" id="MobiDB-lite"/>
    </source>
</evidence>
<evidence type="ECO:0000256" key="3">
    <source>
        <dbReference type="ARBA" id="ARBA00014087"/>
    </source>
</evidence>
<evidence type="ECO:0000313" key="10">
    <source>
        <dbReference type="RefSeq" id="XP_019616501.1"/>
    </source>
</evidence>
<dbReference type="GeneID" id="109464023"/>
<reference evidence="10" key="1">
    <citation type="submission" date="2025-08" db="UniProtKB">
        <authorList>
            <consortium name="RefSeq"/>
        </authorList>
    </citation>
    <scope>IDENTIFICATION</scope>
    <source>
        <tissue evidence="10">Gonad</tissue>
    </source>
</reference>
<dbReference type="AlphaFoldDB" id="A0A6P4YHM3"/>
<keyword evidence="6" id="KW-0966">Cell projection</keyword>
<proteinExistence type="inferred from homology"/>
<dbReference type="GO" id="GO:0036064">
    <property type="term" value="C:ciliary basal body"/>
    <property type="evidence" value="ECO:0007669"/>
    <property type="project" value="TreeGrafter"/>
</dbReference>
<gene>
    <name evidence="10" type="primary">LOC109464023</name>
</gene>
<dbReference type="OrthoDB" id="166611at2759"/>